<feature type="region of interest" description="Disordered" evidence="11">
    <location>
        <begin position="37"/>
        <end position="67"/>
    </location>
</feature>
<keyword evidence="10" id="KW-0175">Coiled coil</keyword>
<comment type="similarity">
    <text evidence="3">Belongs to the somatostatin family.</text>
</comment>
<name>A0A3Q3EKK5_9LABR</name>
<reference evidence="13" key="1">
    <citation type="submission" date="2025-05" db="UniProtKB">
        <authorList>
            <consortium name="Ensembl"/>
        </authorList>
    </citation>
    <scope>IDENTIFICATION</scope>
</reference>
<organism evidence="13 14">
    <name type="scientific">Labrus bergylta</name>
    <name type="common">ballan wrasse</name>
    <dbReference type="NCBI Taxonomy" id="56723"/>
    <lineage>
        <taxon>Eukaryota</taxon>
        <taxon>Metazoa</taxon>
        <taxon>Chordata</taxon>
        <taxon>Craniata</taxon>
        <taxon>Vertebrata</taxon>
        <taxon>Euteleostomi</taxon>
        <taxon>Actinopterygii</taxon>
        <taxon>Neopterygii</taxon>
        <taxon>Teleostei</taxon>
        <taxon>Neoteleostei</taxon>
        <taxon>Acanthomorphata</taxon>
        <taxon>Eupercaria</taxon>
        <taxon>Labriformes</taxon>
        <taxon>Labridae</taxon>
        <taxon>Labrus</taxon>
    </lineage>
</organism>
<accession>A0A3Q3EKK5</accession>
<keyword evidence="6" id="KW-0372">Hormone</keyword>
<dbReference type="GO" id="GO:0030334">
    <property type="term" value="P:regulation of cell migration"/>
    <property type="evidence" value="ECO:0007669"/>
    <property type="project" value="TreeGrafter"/>
</dbReference>
<keyword evidence="7" id="KW-1015">Disulfide bond</keyword>
<evidence type="ECO:0000256" key="10">
    <source>
        <dbReference type="SAM" id="Coils"/>
    </source>
</evidence>
<dbReference type="AlphaFoldDB" id="A0A3Q3EKK5"/>
<dbReference type="GO" id="GO:0005615">
    <property type="term" value="C:extracellular space"/>
    <property type="evidence" value="ECO:0007669"/>
    <property type="project" value="TreeGrafter"/>
</dbReference>
<keyword evidence="5" id="KW-0165">Cleavage on pair of basic residues</keyword>
<dbReference type="STRING" id="56723.ENSLBEP00000007968"/>
<dbReference type="Ensembl" id="ENSLBET00000008375.1">
    <property type="protein sequence ID" value="ENSLBEP00000007968.1"/>
    <property type="gene ID" value="ENSLBEG00000006163.1"/>
</dbReference>
<sequence length="197" mass="21489">MQVCLTPGPAFLHHSAALQLSIKHAASCDLQEAGRQASKRAAVRGPGPETKPEPEPEAVAGAEDPRPADSMQCVRCPAILVVVAMVLCSPGVSSQLEADQDQYQDQNQDLELELRHHRLLQRARGAGLLSQEWSKRAVEDLLAQMSLPEAQREAEVVSTATGGKMNLERSVDPPNNLPPRERKAGCKNFYWKGFTTC</sequence>
<dbReference type="Proteomes" id="UP000261660">
    <property type="component" value="Unplaced"/>
</dbReference>
<dbReference type="Pfam" id="PF03002">
    <property type="entry name" value="Somatostatin"/>
    <property type="match status" value="1"/>
</dbReference>
<comment type="function">
    <text evidence="1">Somatostatin inhibits the release of somatotropin.</text>
</comment>
<evidence type="ECO:0000256" key="7">
    <source>
        <dbReference type="ARBA" id="ARBA00023157"/>
    </source>
</evidence>
<dbReference type="GeneTree" id="ENSGT00510000047914"/>
<evidence type="ECO:0000256" key="11">
    <source>
        <dbReference type="SAM" id="MobiDB-lite"/>
    </source>
</evidence>
<dbReference type="InterPro" id="IPR018142">
    <property type="entry name" value="Somatostatin/Cortistatin_C"/>
</dbReference>
<evidence type="ECO:0000259" key="12">
    <source>
        <dbReference type="Pfam" id="PF03002"/>
    </source>
</evidence>
<comment type="subcellular location">
    <subcellularLocation>
        <location evidence="2">Secreted</location>
    </subcellularLocation>
</comment>
<evidence type="ECO:0000256" key="1">
    <source>
        <dbReference type="ARBA" id="ARBA00003524"/>
    </source>
</evidence>
<evidence type="ECO:0000256" key="6">
    <source>
        <dbReference type="ARBA" id="ARBA00022702"/>
    </source>
</evidence>
<dbReference type="PANTHER" id="PTHR10558:SF6">
    <property type="entry name" value="SOMATOSTATIN 1, TANDEM DUPLICATE 2"/>
    <property type="match status" value="1"/>
</dbReference>
<evidence type="ECO:0000256" key="4">
    <source>
        <dbReference type="ARBA" id="ARBA00022525"/>
    </source>
</evidence>
<evidence type="ECO:0000256" key="9">
    <source>
        <dbReference type="ARBA" id="ARBA00043047"/>
    </source>
</evidence>
<protein>
    <recommendedName>
        <fullName evidence="8">Somatostatin-2</fullName>
    </recommendedName>
    <alternativeName>
        <fullName evidence="9">Somatostatin II</fullName>
    </alternativeName>
</protein>
<evidence type="ECO:0000313" key="13">
    <source>
        <dbReference type="Ensembl" id="ENSLBEP00000007968.1"/>
    </source>
</evidence>
<evidence type="ECO:0000256" key="8">
    <source>
        <dbReference type="ARBA" id="ARBA00039198"/>
    </source>
</evidence>
<evidence type="ECO:0000256" key="3">
    <source>
        <dbReference type="ARBA" id="ARBA00008327"/>
    </source>
</evidence>
<dbReference type="GO" id="GO:0005179">
    <property type="term" value="F:hormone activity"/>
    <property type="evidence" value="ECO:0007669"/>
    <property type="project" value="UniProtKB-KW"/>
</dbReference>
<evidence type="ECO:0000256" key="2">
    <source>
        <dbReference type="ARBA" id="ARBA00004613"/>
    </source>
</evidence>
<evidence type="ECO:0000313" key="14">
    <source>
        <dbReference type="Proteomes" id="UP000261660"/>
    </source>
</evidence>
<dbReference type="InterPro" id="IPR004250">
    <property type="entry name" value="Somatostatin"/>
</dbReference>
<dbReference type="Ensembl" id="ENSLBET00000016215.1">
    <property type="protein sequence ID" value="ENSLBEP00000015292.1"/>
    <property type="gene ID" value="ENSLBEG00000011913.1"/>
</dbReference>
<dbReference type="PANTHER" id="PTHR10558">
    <property type="entry name" value="SOMATOSTATIN"/>
    <property type="match status" value="1"/>
</dbReference>
<feature type="domain" description="Somatostatin/Cortistatin C-terminal" evidence="12">
    <location>
        <begin position="180"/>
        <end position="197"/>
    </location>
</feature>
<keyword evidence="14" id="KW-1185">Reference proteome</keyword>
<evidence type="ECO:0000256" key="5">
    <source>
        <dbReference type="ARBA" id="ARBA00022685"/>
    </source>
</evidence>
<proteinExistence type="inferred from homology"/>
<feature type="coiled-coil region" evidence="10">
    <location>
        <begin position="93"/>
        <end position="120"/>
    </location>
</feature>
<keyword evidence="4" id="KW-0964">Secreted</keyword>